<dbReference type="PANTHER" id="PTHR36838">
    <property type="entry name" value="AUXIN EFFLUX CARRIER FAMILY PROTEIN"/>
    <property type="match status" value="1"/>
</dbReference>
<evidence type="ECO:0000313" key="10">
    <source>
        <dbReference type="Proteomes" id="UP000063953"/>
    </source>
</evidence>
<dbReference type="PATRIC" id="fig|1698449.3.peg.761"/>
<dbReference type="Gene3D" id="1.20.1530.20">
    <property type="match status" value="1"/>
</dbReference>
<feature type="transmembrane region" description="Helical" evidence="8">
    <location>
        <begin position="170"/>
        <end position="192"/>
    </location>
</feature>
<evidence type="ECO:0000256" key="5">
    <source>
        <dbReference type="ARBA" id="ARBA00022692"/>
    </source>
</evidence>
<name>A0A0K1XDA7_9GAMM</name>
<feature type="transmembrane region" description="Helical" evidence="8">
    <location>
        <begin position="286"/>
        <end position="309"/>
    </location>
</feature>
<dbReference type="InterPro" id="IPR004776">
    <property type="entry name" value="Mem_transp_PIN-like"/>
</dbReference>
<comment type="similarity">
    <text evidence="2">Belongs to the auxin efflux carrier (TC 2.A.69) family.</text>
</comment>
<sequence length="311" mass="33163">MLALFFNTLSVTAPVFSLLLLGWLLRRVAWIDDNFMAVASNLVFKAALPALLFAAIVQADFAYAWQPKLMGYFTLATLVTFALAWLVCLRYPRPLRGVLVQGAFRGNNGIVGLALAGSLYGDYGLSVGGVLAGLVILLYNVLAVIVLEVYSPHSQHSWRQVMLSIIKNPLIISVLLALPIAYWQLALPAWLLGSIKTFGSLSLPLALLCIGGTLALHSTTKPAAGALYASIFKVFSLPLLATLGAAAVGFSGQDLGILFLYFASPTAAASYVMAKAVGADEQLAARIIVLSTLLSIVTINLGLYLLYIIEG</sequence>
<dbReference type="RefSeq" id="WP_053100206.1">
    <property type="nucleotide sequence ID" value="NZ_CP012365.1"/>
</dbReference>
<evidence type="ECO:0000313" key="9">
    <source>
        <dbReference type="EMBL" id="AKX59158.1"/>
    </source>
</evidence>
<feature type="transmembrane region" description="Helical" evidence="8">
    <location>
        <begin position="103"/>
        <end position="121"/>
    </location>
</feature>
<keyword evidence="10" id="KW-1185">Reference proteome</keyword>
<evidence type="ECO:0000256" key="4">
    <source>
        <dbReference type="ARBA" id="ARBA00022475"/>
    </source>
</evidence>
<dbReference type="STRING" id="1697053.AKN87_05785"/>
<evidence type="ECO:0000256" key="1">
    <source>
        <dbReference type="ARBA" id="ARBA00004651"/>
    </source>
</evidence>
<feature type="transmembrane region" description="Helical" evidence="8">
    <location>
        <begin position="6"/>
        <end position="25"/>
    </location>
</feature>
<protein>
    <submittedName>
        <fullName evidence="9">Malate transporter</fullName>
    </submittedName>
</protein>
<proteinExistence type="inferred from homology"/>
<evidence type="ECO:0000256" key="3">
    <source>
        <dbReference type="ARBA" id="ARBA00022448"/>
    </source>
</evidence>
<dbReference type="AlphaFoldDB" id="A0A0K1XDA7"/>
<keyword evidence="6 8" id="KW-1133">Transmembrane helix</keyword>
<gene>
    <name evidence="9" type="ORF">AKN88_03800</name>
</gene>
<dbReference type="Pfam" id="PF03547">
    <property type="entry name" value="Mem_trans"/>
    <property type="match status" value="1"/>
</dbReference>
<feature type="transmembrane region" description="Helical" evidence="8">
    <location>
        <begin position="37"/>
        <end position="57"/>
    </location>
</feature>
<keyword evidence="7 8" id="KW-0472">Membrane</keyword>
<keyword evidence="3" id="KW-0813">Transport</keyword>
<dbReference type="Proteomes" id="UP000063953">
    <property type="component" value="Chromosome"/>
</dbReference>
<dbReference type="PANTHER" id="PTHR36838:SF4">
    <property type="entry name" value="AUXIN EFFLUX CARRIER FAMILY PROTEIN"/>
    <property type="match status" value="1"/>
</dbReference>
<dbReference type="GO" id="GO:0005886">
    <property type="term" value="C:plasma membrane"/>
    <property type="evidence" value="ECO:0007669"/>
    <property type="project" value="UniProtKB-SubCell"/>
</dbReference>
<feature type="transmembrane region" description="Helical" evidence="8">
    <location>
        <begin position="198"/>
        <end position="216"/>
    </location>
</feature>
<feature type="transmembrane region" description="Helical" evidence="8">
    <location>
        <begin position="127"/>
        <end position="150"/>
    </location>
</feature>
<keyword evidence="4" id="KW-1003">Cell membrane</keyword>
<feature type="transmembrane region" description="Helical" evidence="8">
    <location>
        <begin position="69"/>
        <end position="91"/>
    </location>
</feature>
<feature type="transmembrane region" description="Helical" evidence="8">
    <location>
        <begin position="228"/>
        <end position="250"/>
    </location>
</feature>
<evidence type="ECO:0000256" key="7">
    <source>
        <dbReference type="ARBA" id="ARBA00023136"/>
    </source>
</evidence>
<comment type="subcellular location">
    <subcellularLocation>
        <location evidence="1">Cell membrane</location>
        <topology evidence="1">Multi-pass membrane protein</topology>
    </subcellularLocation>
</comment>
<dbReference type="InterPro" id="IPR038770">
    <property type="entry name" value="Na+/solute_symporter_sf"/>
</dbReference>
<dbReference type="EMBL" id="CP012365">
    <property type="protein sequence ID" value="AKX59158.1"/>
    <property type="molecule type" value="Genomic_DNA"/>
</dbReference>
<reference evidence="9 10" key="1">
    <citation type="journal article" date="2015" name="Genome Announc.">
        <title>Genome Sequences of Oblitimonas alkaliphila gen. nov. sp. nov. (Proposed), a Novel Bacterium of the Pseudomonadaceae Family.</title>
        <authorList>
            <person name="Lauer A.C."/>
            <person name="Nicholson A.C."/>
            <person name="Humrighouse B.W."/>
            <person name="Emery B."/>
            <person name="Drobish A."/>
            <person name="Juieng P."/>
            <person name="Loparev V."/>
            <person name="McQuiston J.R."/>
        </authorList>
    </citation>
    <scope>NUCLEOTIDE SEQUENCE [LARGE SCALE GENOMIC DNA]</scope>
    <source>
        <strain evidence="9 10">E5571</strain>
    </source>
</reference>
<keyword evidence="5 8" id="KW-0812">Transmembrane</keyword>
<evidence type="ECO:0000256" key="6">
    <source>
        <dbReference type="ARBA" id="ARBA00022989"/>
    </source>
</evidence>
<dbReference type="GO" id="GO:0055085">
    <property type="term" value="P:transmembrane transport"/>
    <property type="evidence" value="ECO:0007669"/>
    <property type="project" value="InterPro"/>
</dbReference>
<evidence type="ECO:0000256" key="8">
    <source>
        <dbReference type="SAM" id="Phobius"/>
    </source>
</evidence>
<feature type="transmembrane region" description="Helical" evidence="8">
    <location>
        <begin position="256"/>
        <end position="274"/>
    </location>
</feature>
<evidence type="ECO:0000256" key="2">
    <source>
        <dbReference type="ARBA" id="ARBA00010145"/>
    </source>
</evidence>
<accession>A0A0K1XDA7</accession>
<organism evidence="9 10">
    <name type="scientific">Thiopseudomonas alkaliphila</name>
    <dbReference type="NCBI Taxonomy" id="1697053"/>
    <lineage>
        <taxon>Bacteria</taxon>
        <taxon>Pseudomonadati</taxon>
        <taxon>Pseudomonadota</taxon>
        <taxon>Gammaproteobacteria</taxon>
        <taxon>Pseudomonadales</taxon>
        <taxon>Pseudomonadaceae</taxon>
        <taxon>Thiopseudomonas</taxon>
    </lineage>
</organism>